<evidence type="ECO:0000256" key="1">
    <source>
        <dbReference type="ARBA" id="ARBA00022744"/>
    </source>
</evidence>
<protein>
    <recommendedName>
        <fullName evidence="6">IF rod domain-containing protein</fullName>
    </recommendedName>
</protein>
<sequence>MQNLNERLASYLDKVRSLEESNTELERKIREWYDKQGVSASSATQRDYGHYYKTIDELRAKIFESTTGNSKIVLDVDNARLAADDFRMKYENELTMRQNVEADINGLRHVLDELTMSRSDLEMQIEGLKEELAYLKKNHEEEMGEMRTHAAGKVSVEMDAAPGNDLTKVLTEMREQYEFMADKNRREAEGRFLAASEQLQKEVVANVEQVQSGKSEITEIRRTMQGLEIELQSQLSMKAGLEASLSETEGRYGAQLLQIQNIISGLEAQLLNLRGDMENQNHEYKMLLDVKNRLEMEINMYRQLLEGQDAKSAAWTSSAVKGGGSSSSASSTSKTSTSTSQVRTIVTEEVDGKVVSSSERRY</sequence>
<feature type="domain" description="IF rod" evidence="6">
    <location>
        <begin position="1"/>
        <end position="312"/>
    </location>
</feature>
<dbReference type="GO" id="GO:0045109">
    <property type="term" value="P:intermediate filament organization"/>
    <property type="evidence" value="ECO:0007669"/>
    <property type="project" value="TreeGrafter"/>
</dbReference>
<dbReference type="GO" id="GO:0005882">
    <property type="term" value="C:intermediate filament"/>
    <property type="evidence" value="ECO:0007669"/>
    <property type="project" value="UniProtKB-KW"/>
</dbReference>
<feature type="compositionally biased region" description="Low complexity" evidence="5">
    <location>
        <begin position="318"/>
        <end position="340"/>
    </location>
</feature>
<dbReference type="Gene3D" id="1.20.5.170">
    <property type="match status" value="1"/>
</dbReference>
<name>A0AAV7Q605_PLEWA</name>
<dbReference type="InterPro" id="IPR039008">
    <property type="entry name" value="IF_rod_dom"/>
</dbReference>
<dbReference type="PANTHER" id="PTHR23239">
    <property type="entry name" value="INTERMEDIATE FILAMENT"/>
    <property type="match status" value="1"/>
</dbReference>
<dbReference type="FunFam" id="1.20.5.1160:FF:000002">
    <property type="entry name" value="Type I keratin 10"/>
    <property type="match status" value="1"/>
</dbReference>
<feature type="coiled-coil region" evidence="4">
    <location>
        <begin position="263"/>
        <end position="311"/>
    </location>
</feature>
<organism evidence="7 8">
    <name type="scientific">Pleurodeles waltl</name>
    <name type="common">Iberian ribbed newt</name>
    <dbReference type="NCBI Taxonomy" id="8319"/>
    <lineage>
        <taxon>Eukaryota</taxon>
        <taxon>Metazoa</taxon>
        <taxon>Chordata</taxon>
        <taxon>Craniata</taxon>
        <taxon>Vertebrata</taxon>
        <taxon>Euteleostomi</taxon>
        <taxon>Amphibia</taxon>
        <taxon>Batrachia</taxon>
        <taxon>Caudata</taxon>
        <taxon>Salamandroidea</taxon>
        <taxon>Salamandridae</taxon>
        <taxon>Pleurodelinae</taxon>
        <taxon>Pleurodeles</taxon>
    </lineage>
</organism>
<keyword evidence="3 4" id="KW-0175">Coiled coil</keyword>
<keyword evidence="2" id="KW-0403">Intermediate filament</keyword>
<dbReference type="FunFam" id="1.20.5.500:FF:000001">
    <property type="entry name" value="Type II keratin 23"/>
    <property type="match status" value="1"/>
</dbReference>
<evidence type="ECO:0000313" key="8">
    <source>
        <dbReference type="Proteomes" id="UP001066276"/>
    </source>
</evidence>
<keyword evidence="8" id="KW-1185">Reference proteome</keyword>
<evidence type="ECO:0000313" key="7">
    <source>
        <dbReference type="EMBL" id="KAJ1135796.1"/>
    </source>
</evidence>
<dbReference type="PROSITE" id="PS51842">
    <property type="entry name" value="IF_ROD_2"/>
    <property type="match status" value="1"/>
</dbReference>
<keyword evidence="1" id="KW-0416">Keratin</keyword>
<dbReference type="GO" id="GO:0005198">
    <property type="term" value="F:structural molecule activity"/>
    <property type="evidence" value="ECO:0007669"/>
    <property type="project" value="InterPro"/>
</dbReference>
<dbReference type="Gene3D" id="1.20.5.500">
    <property type="entry name" value="Single helix bin"/>
    <property type="match status" value="1"/>
</dbReference>
<evidence type="ECO:0000256" key="3">
    <source>
        <dbReference type="ARBA" id="ARBA00023054"/>
    </source>
</evidence>
<evidence type="ECO:0000259" key="6">
    <source>
        <dbReference type="PROSITE" id="PS51842"/>
    </source>
</evidence>
<dbReference type="AlphaFoldDB" id="A0AAV7Q605"/>
<evidence type="ECO:0000256" key="2">
    <source>
        <dbReference type="ARBA" id="ARBA00022754"/>
    </source>
</evidence>
<reference evidence="7" key="1">
    <citation type="journal article" date="2022" name="bioRxiv">
        <title>Sequencing and chromosome-scale assembly of the giantPleurodeles waltlgenome.</title>
        <authorList>
            <person name="Brown T."/>
            <person name="Elewa A."/>
            <person name="Iarovenko S."/>
            <person name="Subramanian E."/>
            <person name="Araus A.J."/>
            <person name="Petzold A."/>
            <person name="Susuki M."/>
            <person name="Suzuki K.-i.T."/>
            <person name="Hayashi T."/>
            <person name="Toyoda A."/>
            <person name="Oliveira C."/>
            <person name="Osipova E."/>
            <person name="Leigh N.D."/>
            <person name="Simon A."/>
            <person name="Yun M.H."/>
        </authorList>
    </citation>
    <scope>NUCLEOTIDE SEQUENCE</scope>
    <source>
        <strain evidence="7">20211129_DDA</strain>
        <tissue evidence="7">Liver</tissue>
    </source>
</reference>
<dbReference type="GO" id="GO:0030855">
    <property type="term" value="P:epithelial cell differentiation"/>
    <property type="evidence" value="ECO:0007669"/>
    <property type="project" value="TreeGrafter"/>
</dbReference>
<evidence type="ECO:0000256" key="5">
    <source>
        <dbReference type="SAM" id="MobiDB-lite"/>
    </source>
</evidence>
<dbReference type="EMBL" id="JANPWB010000010">
    <property type="protein sequence ID" value="KAJ1135796.1"/>
    <property type="molecule type" value="Genomic_DNA"/>
</dbReference>
<feature type="region of interest" description="Disordered" evidence="5">
    <location>
        <begin position="318"/>
        <end position="344"/>
    </location>
</feature>
<dbReference type="SUPFAM" id="SSF64593">
    <property type="entry name" value="Intermediate filament protein, coiled coil region"/>
    <property type="match status" value="2"/>
</dbReference>
<dbReference type="Proteomes" id="UP001066276">
    <property type="component" value="Chromosome 6"/>
</dbReference>
<comment type="caution">
    <text evidence="7">The sequence shown here is derived from an EMBL/GenBank/DDBJ whole genome shotgun (WGS) entry which is preliminary data.</text>
</comment>
<proteinExistence type="predicted"/>
<gene>
    <name evidence="7" type="ORF">NDU88_002226</name>
</gene>
<feature type="coiled-coil region" evidence="4">
    <location>
        <begin position="1"/>
        <end position="35"/>
    </location>
</feature>
<accession>A0AAV7Q605</accession>
<dbReference type="Gene3D" id="1.20.5.1160">
    <property type="entry name" value="Vasodilator-stimulated phosphoprotein"/>
    <property type="match status" value="1"/>
</dbReference>
<dbReference type="SMART" id="SM01391">
    <property type="entry name" value="Filament"/>
    <property type="match status" value="1"/>
</dbReference>
<dbReference type="InterPro" id="IPR002957">
    <property type="entry name" value="Keratin_I"/>
</dbReference>
<dbReference type="Pfam" id="PF00038">
    <property type="entry name" value="Filament"/>
    <property type="match status" value="1"/>
</dbReference>
<feature type="coiled-coil region" evidence="4">
    <location>
        <begin position="111"/>
        <end position="145"/>
    </location>
</feature>
<dbReference type="PRINTS" id="PR01248">
    <property type="entry name" value="TYPE1KERATIN"/>
</dbReference>
<dbReference type="FunFam" id="1.20.5.170:FF:000002">
    <property type="entry name" value="Type I keratin KA11"/>
    <property type="match status" value="1"/>
</dbReference>
<dbReference type="PANTHER" id="PTHR23239:SF121">
    <property type="entry name" value="KERATIN, TYPE I CYTOSKELETAL 13"/>
    <property type="match status" value="1"/>
</dbReference>
<evidence type="ECO:0000256" key="4">
    <source>
        <dbReference type="SAM" id="Coils"/>
    </source>
</evidence>